<sequence length="71" mass="8555">MAKIRTGHVLKFEDGTYYIEESPFITPNLEDAELYFKYFDIMEAQQRADRNTQRNTEMLRIEFQVTYIVPK</sequence>
<name>A0A917FXT7_9BACL</name>
<gene>
    <name evidence="1" type="ORF">GCM10010916_32970</name>
</gene>
<reference evidence="1" key="2">
    <citation type="submission" date="2020-09" db="EMBL/GenBank/DDBJ databases">
        <authorList>
            <person name="Sun Q."/>
            <person name="Zhou Y."/>
        </authorList>
    </citation>
    <scope>NUCLEOTIDE SEQUENCE</scope>
    <source>
        <strain evidence="1">CGMCC 1.12987</strain>
    </source>
</reference>
<comment type="caution">
    <text evidence="1">The sequence shown here is derived from an EMBL/GenBank/DDBJ whole genome shotgun (WGS) entry which is preliminary data.</text>
</comment>
<accession>A0A917FXT7</accession>
<dbReference type="EMBL" id="BMGR01000011">
    <property type="protein sequence ID" value="GGG13460.1"/>
    <property type="molecule type" value="Genomic_DNA"/>
</dbReference>
<dbReference type="AlphaFoldDB" id="A0A917FXT7"/>
<organism evidence="1 2">
    <name type="scientific">Paenibacillus abyssi</name>
    <dbReference type="NCBI Taxonomy" id="1340531"/>
    <lineage>
        <taxon>Bacteria</taxon>
        <taxon>Bacillati</taxon>
        <taxon>Bacillota</taxon>
        <taxon>Bacilli</taxon>
        <taxon>Bacillales</taxon>
        <taxon>Paenibacillaceae</taxon>
        <taxon>Paenibacillus</taxon>
    </lineage>
</organism>
<evidence type="ECO:0000313" key="1">
    <source>
        <dbReference type="EMBL" id="GGG13460.1"/>
    </source>
</evidence>
<dbReference type="RefSeq" id="WP_188532177.1">
    <property type="nucleotide sequence ID" value="NZ_BMGR01000011.1"/>
</dbReference>
<proteinExistence type="predicted"/>
<evidence type="ECO:0000313" key="2">
    <source>
        <dbReference type="Proteomes" id="UP000644756"/>
    </source>
</evidence>
<protein>
    <submittedName>
        <fullName evidence="1">Uncharacterized protein</fullName>
    </submittedName>
</protein>
<reference evidence="1" key="1">
    <citation type="journal article" date="2014" name="Int. J. Syst. Evol. Microbiol.">
        <title>Complete genome sequence of Corynebacterium casei LMG S-19264T (=DSM 44701T), isolated from a smear-ripened cheese.</title>
        <authorList>
            <consortium name="US DOE Joint Genome Institute (JGI-PGF)"/>
            <person name="Walter F."/>
            <person name="Albersmeier A."/>
            <person name="Kalinowski J."/>
            <person name="Ruckert C."/>
        </authorList>
    </citation>
    <scope>NUCLEOTIDE SEQUENCE</scope>
    <source>
        <strain evidence="1">CGMCC 1.12987</strain>
    </source>
</reference>
<dbReference type="Proteomes" id="UP000644756">
    <property type="component" value="Unassembled WGS sequence"/>
</dbReference>
<keyword evidence="2" id="KW-1185">Reference proteome</keyword>